<dbReference type="AlphaFoldDB" id="A0A7C9AJN6"/>
<evidence type="ECO:0000313" key="1">
    <source>
        <dbReference type="EMBL" id="MBA4668956.1"/>
    </source>
</evidence>
<organism evidence="1">
    <name type="scientific">Opuntia streptacantha</name>
    <name type="common">Prickly pear cactus</name>
    <name type="synonym">Opuntia cardona</name>
    <dbReference type="NCBI Taxonomy" id="393608"/>
    <lineage>
        <taxon>Eukaryota</taxon>
        <taxon>Viridiplantae</taxon>
        <taxon>Streptophyta</taxon>
        <taxon>Embryophyta</taxon>
        <taxon>Tracheophyta</taxon>
        <taxon>Spermatophyta</taxon>
        <taxon>Magnoliopsida</taxon>
        <taxon>eudicotyledons</taxon>
        <taxon>Gunneridae</taxon>
        <taxon>Pentapetalae</taxon>
        <taxon>Caryophyllales</taxon>
        <taxon>Cactineae</taxon>
        <taxon>Cactaceae</taxon>
        <taxon>Opuntioideae</taxon>
        <taxon>Opuntia</taxon>
    </lineage>
</organism>
<reference evidence="1" key="1">
    <citation type="journal article" date="2013" name="J. Plant Res.">
        <title>Effect of fungi and light on seed germination of three Opuntia species from semiarid lands of central Mexico.</title>
        <authorList>
            <person name="Delgado-Sanchez P."/>
            <person name="Jimenez-Bremont J.F."/>
            <person name="Guerrero-Gonzalez Mde L."/>
            <person name="Flores J."/>
        </authorList>
    </citation>
    <scope>NUCLEOTIDE SEQUENCE</scope>
    <source>
        <tissue evidence="1">Cladode</tissue>
    </source>
</reference>
<dbReference type="EMBL" id="GISG01241907">
    <property type="protein sequence ID" value="MBA4668956.1"/>
    <property type="molecule type" value="Transcribed_RNA"/>
</dbReference>
<sequence>MLQQRSVRVLNREKHGPQFCQPLGLHSSDALHVLLGGQKQLVVNHILGCVTQPIEGTAWVQMAWHTIPRVNILANPLLLCRVMEICRTDSLSNNIPVRG</sequence>
<proteinExistence type="predicted"/>
<name>A0A7C9AJN6_OPUST</name>
<accession>A0A7C9AJN6</accession>
<reference evidence="1" key="2">
    <citation type="submission" date="2020-07" db="EMBL/GenBank/DDBJ databases">
        <authorList>
            <person name="Vera ALvarez R."/>
            <person name="Arias-Moreno D.M."/>
            <person name="Jimenez-Jacinto V."/>
            <person name="Jimenez-Bremont J.F."/>
            <person name="Swaminathan K."/>
            <person name="Moose S.P."/>
            <person name="Guerrero-Gonzalez M.L."/>
            <person name="Marino-Ramirez L."/>
            <person name="Landsman D."/>
            <person name="Rodriguez-Kessler M."/>
            <person name="Delgado-Sanchez P."/>
        </authorList>
    </citation>
    <scope>NUCLEOTIDE SEQUENCE</scope>
    <source>
        <tissue evidence="1">Cladode</tissue>
    </source>
</reference>
<protein>
    <submittedName>
        <fullName evidence="1">Uncharacterized protein</fullName>
    </submittedName>
</protein>